<sequence>MALNFKMIASAGVALLPALMPLPAGALDEAQKKEFGEFIREYLIENPEVMLEVQDALQKKQDEIRSQRSAEALSTNKDAIFNSAYDLAIGNPEGDVTVVEFFDYNCGYCRRAHADMEAVLEEDKNVRYVLKEFPILGPDSEAAHKVSDAVRKLAPEQYGAFFRAMMTQDGRASEESAIAIAGELGIKEEAIRAKMEESPNTNQVQEAYQLATSLGITGTPSYVIGDETVPGAVGKEALVAKLGNVRACGKATC</sequence>
<dbReference type="PANTHER" id="PTHR13887:SF14">
    <property type="entry name" value="DISULFIDE BOND FORMATION PROTEIN D"/>
    <property type="match status" value="1"/>
</dbReference>
<evidence type="ECO:0000256" key="1">
    <source>
        <dbReference type="ARBA" id="ARBA00022729"/>
    </source>
</evidence>
<evidence type="ECO:0000256" key="3">
    <source>
        <dbReference type="ARBA" id="ARBA00023157"/>
    </source>
</evidence>
<reference evidence="7 8" key="1">
    <citation type="submission" date="2019-04" db="EMBL/GenBank/DDBJ databases">
        <title>genome sequence of strain W3.</title>
        <authorList>
            <person name="Gao J."/>
            <person name="Sun J."/>
        </authorList>
    </citation>
    <scope>NUCLEOTIDE SEQUENCE [LARGE SCALE GENOMIC DNA]</scope>
    <source>
        <strain evidence="7 8">W3</strain>
    </source>
</reference>
<keyword evidence="1 5" id="KW-0732">Signal</keyword>
<feature type="chain" id="PRO_5020507039" evidence="5">
    <location>
        <begin position="27"/>
        <end position="253"/>
    </location>
</feature>
<dbReference type="InterPro" id="IPR013766">
    <property type="entry name" value="Thioredoxin_domain"/>
</dbReference>
<feature type="domain" description="Thioredoxin" evidence="6">
    <location>
        <begin position="16"/>
        <end position="247"/>
    </location>
</feature>
<dbReference type="PANTHER" id="PTHR13887">
    <property type="entry name" value="GLUTATHIONE S-TRANSFERASE KAPPA"/>
    <property type="match status" value="1"/>
</dbReference>
<evidence type="ECO:0000256" key="5">
    <source>
        <dbReference type="SAM" id="SignalP"/>
    </source>
</evidence>
<dbReference type="AlphaFoldDB" id="A0A4S8PQ23"/>
<dbReference type="PROSITE" id="PS51352">
    <property type="entry name" value="THIOREDOXIN_2"/>
    <property type="match status" value="1"/>
</dbReference>
<dbReference type="RefSeq" id="WP_136542529.1">
    <property type="nucleotide sequence ID" value="NZ_STGU01000011.1"/>
</dbReference>
<gene>
    <name evidence="7" type="ORF">FAA86_18060</name>
</gene>
<keyword evidence="2" id="KW-0560">Oxidoreductase</keyword>
<protein>
    <submittedName>
        <fullName evidence="7">DsbA family protein</fullName>
    </submittedName>
</protein>
<evidence type="ECO:0000256" key="4">
    <source>
        <dbReference type="ARBA" id="ARBA00023284"/>
    </source>
</evidence>
<feature type="signal peptide" evidence="5">
    <location>
        <begin position="1"/>
        <end position="26"/>
    </location>
</feature>
<name>A0A4S8PQ23_9HYPH</name>
<dbReference type="Pfam" id="PF18312">
    <property type="entry name" value="ScsC_N"/>
    <property type="match status" value="1"/>
</dbReference>
<dbReference type="EMBL" id="STGU01000011">
    <property type="protein sequence ID" value="THV33097.1"/>
    <property type="molecule type" value="Genomic_DNA"/>
</dbReference>
<evidence type="ECO:0000256" key="2">
    <source>
        <dbReference type="ARBA" id="ARBA00023002"/>
    </source>
</evidence>
<dbReference type="CDD" id="cd03023">
    <property type="entry name" value="DsbA_Com1_like"/>
    <property type="match status" value="1"/>
</dbReference>
<dbReference type="InterPro" id="IPR001853">
    <property type="entry name" value="DSBA-like_thioredoxin_dom"/>
</dbReference>
<dbReference type="Proteomes" id="UP000307378">
    <property type="component" value="Unassembled WGS sequence"/>
</dbReference>
<proteinExistence type="predicted"/>
<dbReference type="GO" id="GO:0016491">
    <property type="term" value="F:oxidoreductase activity"/>
    <property type="evidence" value="ECO:0007669"/>
    <property type="project" value="UniProtKB-KW"/>
</dbReference>
<evidence type="ECO:0000259" key="6">
    <source>
        <dbReference type="PROSITE" id="PS51352"/>
    </source>
</evidence>
<dbReference type="InterPro" id="IPR041205">
    <property type="entry name" value="ScsC_N"/>
</dbReference>
<dbReference type="InterPro" id="IPR036249">
    <property type="entry name" value="Thioredoxin-like_sf"/>
</dbReference>
<evidence type="ECO:0000313" key="8">
    <source>
        <dbReference type="Proteomes" id="UP000307378"/>
    </source>
</evidence>
<keyword evidence="4" id="KW-0676">Redox-active center</keyword>
<accession>A0A4S8PQ23</accession>
<dbReference type="Gene3D" id="3.40.30.10">
    <property type="entry name" value="Glutaredoxin"/>
    <property type="match status" value="1"/>
</dbReference>
<comment type="caution">
    <text evidence="7">The sequence shown here is derived from an EMBL/GenBank/DDBJ whole genome shotgun (WGS) entry which is preliminary data.</text>
</comment>
<evidence type="ECO:0000313" key="7">
    <source>
        <dbReference type="EMBL" id="THV33097.1"/>
    </source>
</evidence>
<dbReference type="SUPFAM" id="SSF52833">
    <property type="entry name" value="Thioredoxin-like"/>
    <property type="match status" value="1"/>
</dbReference>
<keyword evidence="3" id="KW-1015">Disulfide bond</keyword>
<dbReference type="Pfam" id="PF01323">
    <property type="entry name" value="DSBA"/>
    <property type="match status" value="1"/>
</dbReference>
<organism evidence="7 8">
    <name type="scientific">Rhizobium rosettiformans W3</name>
    <dbReference type="NCBI Taxonomy" id="538378"/>
    <lineage>
        <taxon>Bacteria</taxon>
        <taxon>Pseudomonadati</taxon>
        <taxon>Pseudomonadota</taxon>
        <taxon>Alphaproteobacteria</taxon>
        <taxon>Hyphomicrobiales</taxon>
        <taxon>Rhizobiaceae</taxon>
        <taxon>Rhizobium/Agrobacterium group</taxon>
        <taxon>Rhizobium</taxon>
    </lineage>
</organism>